<evidence type="ECO:0000256" key="2">
    <source>
        <dbReference type="ARBA" id="ARBA00009142"/>
    </source>
</evidence>
<evidence type="ECO:0000256" key="1">
    <source>
        <dbReference type="ARBA" id="ARBA00004651"/>
    </source>
</evidence>
<reference evidence="9 10" key="1">
    <citation type="submission" date="2018-11" db="EMBL/GenBank/DDBJ databases">
        <title>Parancylomarina longa gen. nov., sp. nov., isolated from sediments of southern Okinawa.</title>
        <authorList>
            <person name="Fu T."/>
        </authorList>
    </citation>
    <scope>NUCLEOTIDE SEQUENCE [LARGE SCALE GENOMIC DNA]</scope>
    <source>
        <strain evidence="9 10">T3-2 S1-C</strain>
    </source>
</reference>
<evidence type="ECO:0000256" key="3">
    <source>
        <dbReference type="ARBA" id="ARBA00022448"/>
    </source>
</evidence>
<keyword evidence="7 8" id="KW-0472">Membrane</keyword>
<dbReference type="EMBL" id="RJJX01000004">
    <property type="protein sequence ID" value="RUT79159.1"/>
    <property type="molecule type" value="Genomic_DNA"/>
</dbReference>
<name>A0A434AXA4_9BACT</name>
<comment type="similarity">
    <text evidence="2 8">Belongs to the 4-toluene sulfonate uptake permease (TSUP) (TC 2.A.102) family.</text>
</comment>
<organism evidence="9 10">
    <name type="scientific">Ancylomarina longa</name>
    <dbReference type="NCBI Taxonomy" id="2487017"/>
    <lineage>
        <taxon>Bacteria</taxon>
        <taxon>Pseudomonadati</taxon>
        <taxon>Bacteroidota</taxon>
        <taxon>Bacteroidia</taxon>
        <taxon>Marinilabiliales</taxon>
        <taxon>Marinifilaceae</taxon>
        <taxon>Ancylomarina</taxon>
    </lineage>
</organism>
<evidence type="ECO:0000256" key="7">
    <source>
        <dbReference type="ARBA" id="ARBA00023136"/>
    </source>
</evidence>
<feature type="transmembrane region" description="Helical" evidence="8">
    <location>
        <begin position="7"/>
        <end position="35"/>
    </location>
</feature>
<feature type="transmembrane region" description="Helical" evidence="8">
    <location>
        <begin position="219"/>
        <end position="237"/>
    </location>
</feature>
<dbReference type="AlphaFoldDB" id="A0A434AXA4"/>
<evidence type="ECO:0000256" key="5">
    <source>
        <dbReference type="ARBA" id="ARBA00022692"/>
    </source>
</evidence>
<dbReference type="PANTHER" id="PTHR30269">
    <property type="entry name" value="TRANSMEMBRANE PROTEIN YFCA"/>
    <property type="match status" value="1"/>
</dbReference>
<keyword evidence="6 8" id="KW-1133">Transmembrane helix</keyword>
<feature type="transmembrane region" description="Helical" evidence="8">
    <location>
        <begin position="164"/>
        <end position="183"/>
    </location>
</feature>
<feature type="transmembrane region" description="Helical" evidence="8">
    <location>
        <begin position="124"/>
        <end position="144"/>
    </location>
</feature>
<dbReference type="GO" id="GO:0005886">
    <property type="term" value="C:plasma membrane"/>
    <property type="evidence" value="ECO:0007669"/>
    <property type="project" value="UniProtKB-SubCell"/>
</dbReference>
<dbReference type="RefSeq" id="WP_127342883.1">
    <property type="nucleotide sequence ID" value="NZ_RJJX01000004.1"/>
</dbReference>
<evidence type="ECO:0000313" key="9">
    <source>
        <dbReference type="EMBL" id="RUT79159.1"/>
    </source>
</evidence>
<keyword evidence="3" id="KW-0813">Transport</keyword>
<feature type="transmembrane region" description="Helical" evidence="8">
    <location>
        <begin position="41"/>
        <end position="58"/>
    </location>
</feature>
<comment type="caution">
    <text evidence="9">The sequence shown here is derived from an EMBL/GenBank/DDBJ whole genome shotgun (WGS) entry which is preliminary data.</text>
</comment>
<gene>
    <name evidence="9" type="ORF">DLK05_04905</name>
</gene>
<protein>
    <recommendedName>
        <fullName evidence="8">Probable membrane transporter protein</fullName>
    </recommendedName>
</protein>
<dbReference type="Pfam" id="PF01925">
    <property type="entry name" value="TauE"/>
    <property type="match status" value="1"/>
</dbReference>
<sequence>MEYFWIILIVALASLIKGITGFGFALVSLPLLMFWYAPKELIPILFLCNLFASIIIVLQKKNRKLVNKQFKSLIIFGALFTTTGVVALHFISDNGIITVISVFLIILSILSFINVKYSLKLTDISYKIAGALLGFVTGFISISGPPLALFLNSADTDNQTFREVFSWFSIVTACIALMGYALLGLLTTETIKMTLLFLPILFAGTYFGKRLNSKIPPTIFKKAVVSISLIASVLLLIK</sequence>
<evidence type="ECO:0000256" key="6">
    <source>
        <dbReference type="ARBA" id="ARBA00022989"/>
    </source>
</evidence>
<evidence type="ECO:0000256" key="8">
    <source>
        <dbReference type="RuleBase" id="RU363041"/>
    </source>
</evidence>
<comment type="subcellular location">
    <subcellularLocation>
        <location evidence="1 8">Cell membrane</location>
        <topology evidence="1 8">Multi-pass membrane protein</topology>
    </subcellularLocation>
</comment>
<accession>A0A434AXA4</accession>
<evidence type="ECO:0000256" key="4">
    <source>
        <dbReference type="ARBA" id="ARBA00022475"/>
    </source>
</evidence>
<dbReference type="OrthoDB" id="7843147at2"/>
<feature type="transmembrane region" description="Helical" evidence="8">
    <location>
        <begin position="190"/>
        <end position="207"/>
    </location>
</feature>
<keyword evidence="10" id="KW-1185">Reference proteome</keyword>
<proteinExistence type="inferred from homology"/>
<feature type="transmembrane region" description="Helical" evidence="8">
    <location>
        <begin position="70"/>
        <end position="90"/>
    </location>
</feature>
<keyword evidence="5 8" id="KW-0812">Transmembrane</keyword>
<evidence type="ECO:0000313" key="10">
    <source>
        <dbReference type="Proteomes" id="UP000282985"/>
    </source>
</evidence>
<dbReference type="PANTHER" id="PTHR30269:SF37">
    <property type="entry name" value="MEMBRANE TRANSPORTER PROTEIN"/>
    <property type="match status" value="1"/>
</dbReference>
<dbReference type="InterPro" id="IPR052017">
    <property type="entry name" value="TSUP"/>
</dbReference>
<feature type="transmembrane region" description="Helical" evidence="8">
    <location>
        <begin position="96"/>
        <end position="117"/>
    </location>
</feature>
<dbReference type="InterPro" id="IPR002781">
    <property type="entry name" value="TM_pro_TauE-like"/>
</dbReference>
<keyword evidence="4 8" id="KW-1003">Cell membrane</keyword>
<dbReference type="Proteomes" id="UP000282985">
    <property type="component" value="Unassembled WGS sequence"/>
</dbReference>